<comment type="caution">
    <text evidence="7">The sequence shown here is derived from an EMBL/GenBank/DDBJ whole genome shotgun (WGS) entry which is preliminary data.</text>
</comment>
<dbReference type="InterPro" id="IPR036922">
    <property type="entry name" value="Rieske_2Fe-2S_sf"/>
</dbReference>
<keyword evidence="1" id="KW-0001">2Fe-2S</keyword>
<dbReference type="GO" id="GO:0051537">
    <property type="term" value="F:2 iron, 2 sulfur cluster binding"/>
    <property type="evidence" value="ECO:0007669"/>
    <property type="project" value="UniProtKB-KW"/>
</dbReference>
<dbReference type="AlphaFoldDB" id="U2FUI5"/>
<dbReference type="GO" id="GO:0018489">
    <property type="term" value="F:vanillate monooxygenase activity"/>
    <property type="evidence" value="ECO:0007669"/>
    <property type="project" value="UniProtKB-EC"/>
</dbReference>
<reference evidence="7 8" key="2">
    <citation type="journal article" date="2013" name="PLoS ONE">
        <title>INDIGO - INtegrated Data Warehouse of MIcrobial GenOmes with Examples from the Red Sea Extremophiles.</title>
        <authorList>
            <person name="Alam I."/>
            <person name="Antunes A."/>
            <person name="Kamau A.A."/>
            <person name="Ba Alawi W."/>
            <person name="Kalkatawi M."/>
            <person name="Stingl U."/>
            <person name="Bajic V.B."/>
        </authorList>
    </citation>
    <scope>NUCLEOTIDE SEQUENCE [LARGE SCALE GENOMIC DNA]</scope>
    <source>
        <strain evidence="7 8">E1L3A</strain>
    </source>
</reference>
<keyword evidence="8" id="KW-1185">Reference proteome</keyword>
<organism evidence="7 8">
    <name type="scientific">Salinisphaera shabanensis E1L3A</name>
    <dbReference type="NCBI Taxonomy" id="1033802"/>
    <lineage>
        <taxon>Bacteria</taxon>
        <taxon>Pseudomonadati</taxon>
        <taxon>Pseudomonadota</taxon>
        <taxon>Gammaproteobacteria</taxon>
        <taxon>Salinisphaerales</taxon>
        <taxon>Salinisphaeraceae</taxon>
        <taxon>Salinisphaera</taxon>
    </lineage>
</organism>
<evidence type="ECO:0000256" key="4">
    <source>
        <dbReference type="ARBA" id="ARBA00023004"/>
    </source>
</evidence>
<dbReference type="Proteomes" id="UP000006242">
    <property type="component" value="Unassembled WGS sequence"/>
</dbReference>
<keyword evidence="7" id="KW-0503">Monooxygenase</keyword>
<keyword evidence="3 7" id="KW-0560">Oxidoreductase</keyword>
<dbReference type="Pfam" id="PF00355">
    <property type="entry name" value="Rieske"/>
    <property type="match status" value="1"/>
</dbReference>
<reference evidence="7 8" key="1">
    <citation type="journal article" date="2011" name="J. Bacteriol.">
        <title>Genome sequence of Salinisphaera shabanensis, a gammaproteobacterium from the harsh, variable environment of the brine-seawater interface of the Shaban Deep in the Red Sea.</title>
        <authorList>
            <person name="Antunes A."/>
            <person name="Alam I."/>
            <person name="Bajic V.B."/>
            <person name="Stingl U."/>
        </authorList>
    </citation>
    <scope>NUCLEOTIDE SEQUENCE [LARGE SCALE GENOMIC DNA]</scope>
    <source>
        <strain evidence="7 8">E1L3A</strain>
    </source>
</reference>
<dbReference type="InterPro" id="IPR050584">
    <property type="entry name" value="Cholesterol_7-desaturase"/>
</dbReference>
<dbReference type="PANTHER" id="PTHR21266:SF59">
    <property type="entry name" value="BLR4922 PROTEIN"/>
    <property type="match status" value="1"/>
</dbReference>
<feature type="domain" description="Rieske" evidence="6">
    <location>
        <begin position="13"/>
        <end position="114"/>
    </location>
</feature>
<dbReference type="GO" id="GO:0046872">
    <property type="term" value="F:metal ion binding"/>
    <property type="evidence" value="ECO:0007669"/>
    <property type="project" value="UniProtKB-KW"/>
</dbReference>
<evidence type="ECO:0000256" key="1">
    <source>
        <dbReference type="ARBA" id="ARBA00022714"/>
    </source>
</evidence>
<dbReference type="PANTHER" id="PTHR21266">
    <property type="entry name" value="IRON-SULFUR DOMAIN CONTAINING PROTEIN"/>
    <property type="match status" value="1"/>
</dbReference>
<dbReference type="RefSeq" id="WP_006912869.1">
    <property type="nucleotide sequence ID" value="NZ_AFNV02000008.1"/>
</dbReference>
<evidence type="ECO:0000256" key="3">
    <source>
        <dbReference type="ARBA" id="ARBA00023002"/>
    </source>
</evidence>
<evidence type="ECO:0000259" key="6">
    <source>
        <dbReference type="PROSITE" id="PS51296"/>
    </source>
</evidence>
<dbReference type="InterPro" id="IPR044043">
    <property type="entry name" value="VanA_C_cat"/>
</dbReference>
<protein>
    <submittedName>
        <fullName evidence="7">Vanillate monooxygenase protein</fullName>
        <ecNumber evidence="7">1.14.13.82</ecNumber>
    </submittedName>
</protein>
<dbReference type="STRING" id="1033802.SSPSH_001373"/>
<dbReference type="EC" id="1.14.13.82" evidence="7"/>
<name>U2FUI5_9GAMM</name>
<evidence type="ECO:0000256" key="5">
    <source>
        <dbReference type="ARBA" id="ARBA00023014"/>
    </source>
</evidence>
<dbReference type="InterPro" id="IPR017941">
    <property type="entry name" value="Rieske_2Fe-2S"/>
</dbReference>
<evidence type="ECO:0000313" key="8">
    <source>
        <dbReference type="Proteomes" id="UP000006242"/>
    </source>
</evidence>
<sequence>MLVTQQPVLRRFWYPVMPLGELDDGPKPFTLLGENIVLWKNTSDEPVALADRCCHRHAQLSRGWVDGDQIVCGYHGWCYDATGACVKIPQTPDRPARGKVAAYHCQARYDYAWVCLDEPLFDIPEFEEAEREGYRMFHEFYEPWSCAGLRIMENSFDNAHFSFVHQNTFGKAEDPVPAKLAIDEVVDGFHMHAIAPVKNPEAQKKALNMDSDETERDMRSRWYLPFGRKLQITYPNGVVHAIVTWATPIDDATSQICQFVYRSDSEADSPAAGIIAFDREVTGEDKFILESTNYDVPLDTASGEELHMPSDKPGLVMRQQLKRLLEAHGEPEARLRSSAVA</sequence>
<keyword evidence="5" id="KW-0411">Iron-sulfur</keyword>
<dbReference type="OrthoDB" id="9769355at2"/>
<dbReference type="SUPFAM" id="SSF55961">
    <property type="entry name" value="Bet v1-like"/>
    <property type="match status" value="1"/>
</dbReference>
<dbReference type="CDD" id="cd03469">
    <property type="entry name" value="Rieske_RO_Alpha_N"/>
    <property type="match status" value="1"/>
</dbReference>
<accession>U2FUI5</accession>
<dbReference type="PROSITE" id="PS51296">
    <property type="entry name" value="RIESKE"/>
    <property type="match status" value="1"/>
</dbReference>
<gene>
    <name evidence="7" type="ORF">SSPSH_001373</name>
</gene>
<evidence type="ECO:0000256" key="2">
    <source>
        <dbReference type="ARBA" id="ARBA00022723"/>
    </source>
</evidence>
<proteinExistence type="predicted"/>
<evidence type="ECO:0000313" key="7">
    <source>
        <dbReference type="EMBL" id="ERJ19604.1"/>
    </source>
</evidence>
<keyword evidence="4" id="KW-0408">Iron</keyword>
<dbReference type="eggNOG" id="COG4638">
    <property type="taxonomic scope" value="Bacteria"/>
</dbReference>
<dbReference type="Gene3D" id="3.90.380.10">
    <property type="entry name" value="Naphthalene 1,2-dioxygenase Alpha Subunit, Chain A, domain 1"/>
    <property type="match status" value="1"/>
</dbReference>
<dbReference type="Pfam" id="PF19112">
    <property type="entry name" value="VanA_C"/>
    <property type="match status" value="1"/>
</dbReference>
<dbReference type="SUPFAM" id="SSF50022">
    <property type="entry name" value="ISP domain"/>
    <property type="match status" value="1"/>
</dbReference>
<keyword evidence="2" id="KW-0479">Metal-binding</keyword>
<dbReference type="EMBL" id="AFNV02000008">
    <property type="protein sequence ID" value="ERJ19604.1"/>
    <property type="molecule type" value="Genomic_DNA"/>
</dbReference>
<dbReference type="Gene3D" id="2.102.10.10">
    <property type="entry name" value="Rieske [2Fe-2S] iron-sulphur domain"/>
    <property type="match status" value="1"/>
</dbReference>